<dbReference type="Pfam" id="PF00613">
    <property type="entry name" value="PI3Ka"/>
    <property type="match status" value="1"/>
</dbReference>
<evidence type="ECO:0000256" key="14">
    <source>
        <dbReference type="ARBA" id="ARBA00022840"/>
    </source>
</evidence>
<keyword evidence="21" id="KW-0804">Transcription</keyword>
<keyword evidence="15" id="KW-0156">Chromatin regulator</keyword>
<comment type="caution">
    <text evidence="30">The sequence shown here is derived from an EMBL/GenBank/DDBJ whole genome shotgun (WGS) entry which is preliminary data.</text>
</comment>
<dbReference type="CDD" id="cd00896">
    <property type="entry name" value="PI3Kc_III"/>
    <property type="match status" value="1"/>
</dbReference>
<dbReference type="EC" id="2.7.1.137" evidence="5"/>
<organism evidence="30 31">
    <name type="scientific">Steinernema hermaphroditum</name>
    <dbReference type="NCBI Taxonomy" id="289476"/>
    <lineage>
        <taxon>Eukaryota</taxon>
        <taxon>Metazoa</taxon>
        <taxon>Ecdysozoa</taxon>
        <taxon>Nematoda</taxon>
        <taxon>Chromadorea</taxon>
        <taxon>Rhabditida</taxon>
        <taxon>Tylenchina</taxon>
        <taxon>Panagrolaimomorpha</taxon>
        <taxon>Strongyloidoidea</taxon>
        <taxon>Steinernematidae</taxon>
        <taxon>Steinernema</taxon>
    </lineage>
</organism>
<dbReference type="Gene3D" id="1.10.1070.11">
    <property type="entry name" value="Phosphatidylinositol 3-/4-kinase, catalytic domain"/>
    <property type="match status" value="1"/>
</dbReference>
<evidence type="ECO:0000259" key="29">
    <source>
        <dbReference type="PROSITE" id="PS51545"/>
    </source>
</evidence>
<evidence type="ECO:0000256" key="8">
    <source>
        <dbReference type="ARBA" id="ARBA00022490"/>
    </source>
</evidence>
<dbReference type="EMBL" id="JAUCMV010000001">
    <property type="protein sequence ID" value="KAK0423942.1"/>
    <property type="molecule type" value="Genomic_DNA"/>
</dbReference>
<evidence type="ECO:0000313" key="30">
    <source>
        <dbReference type="EMBL" id="KAK0423942.1"/>
    </source>
</evidence>
<dbReference type="SUPFAM" id="SSF56112">
    <property type="entry name" value="Protein kinase-like (PK-like)"/>
    <property type="match status" value="1"/>
</dbReference>
<dbReference type="SMART" id="SM00146">
    <property type="entry name" value="PI3Kc"/>
    <property type="match status" value="1"/>
</dbReference>
<dbReference type="PROSITE" id="PS50290">
    <property type="entry name" value="PI3_4_KINASE_3"/>
    <property type="match status" value="1"/>
</dbReference>
<evidence type="ECO:0000313" key="31">
    <source>
        <dbReference type="Proteomes" id="UP001175271"/>
    </source>
</evidence>
<feature type="domain" description="PI3K/PI4K catalytic" evidence="28">
    <location>
        <begin position="1218"/>
        <end position="1489"/>
    </location>
</feature>
<feature type="compositionally biased region" description="Low complexity" evidence="25">
    <location>
        <begin position="99"/>
        <end position="114"/>
    </location>
</feature>
<dbReference type="PROSITE" id="PS00915">
    <property type="entry name" value="PI3_4_KINASE_1"/>
    <property type="match status" value="1"/>
</dbReference>
<dbReference type="GO" id="GO:0016303">
    <property type="term" value="F:1-phosphatidylinositol-3-kinase activity"/>
    <property type="evidence" value="ECO:0007669"/>
    <property type="project" value="UniProtKB-EC"/>
</dbReference>
<dbReference type="InterPro" id="IPR050871">
    <property type="entry name" value="26S_Proteasome/COP9_Components"/>
</dbReference>
<feature type="transmembrane region" description="Helical" evidence="26">
    <location>
        <begin position="319"/>
        <end position="343"/>
    </location>
</feature>
<dbReference type="SUPFAM" id="SSF48452">
    <property type="entry name" value="TPR-like"/>
    <property type="match status" value="1"/>
</dbReference>
<keyword evidence="17 26" id="KW-1133">Transmembrane helix</keyword>
<comment type="similarity">
    <text evidence="4">Belongs to the EAF6 family.</text>
</comment>
<dbReference type="InterPro" id="IPR057756">
    <property type="entry name" value="PI3-kinase_type3/VPS34_cat"/>
</dbReference>
<dbReference type="SUPFAM" id="SSF48371">
    <property type="entry name" value="ARM repeat"/>
    <property type="match status" value="1"/>
</dbReference>
<protein>
    <recommendedName>
        <fullName evidence="6">Chromatin modification-related protein MEAF6</fullName>
        <ecNumber evidence="5">2.7.1.137</ecNumber>
    </recommendedName>
    <alternativeName>
        <fullName evidence="7">Phosphatidylinositol 3-kinase catalytic subunit type 3</fullName>
    </alternativeName>
    <alternativeName>
        <fullName evidence="24">Phosphoinositide-3-kinase class 3</fullName>
    </alternativeName>
</protein>
<evidence type="ECO:0000256" key="10">
    <source>
        <dbReference type="ARBA" id="ARBA00022679"/>
    </source>
</evidence>
<dbReference type="GO" id="GO:0006325">
    <property type="term" value="P:chromatin organization"/>
    <property type="evidence" value="ECO:0007669"/>
    <property type="project" value="UniProtKB-KW"/>
</dbReference>
<dbReference type="InterPro" id="IPR000717">
    <property type="entry name" value="PCI_dom"/>
</dbReference>
<evidence type="ECO:0000256" key="11">
    <source>
        <dbReference type="ARBA" id="ARBA00022692"/>
    </source>
</evidence>
<feature type="compositionally biased region" description="Polar residues" evidence="25">
    <location>
        <begin position="115"/>
        <end position="134"/>
    </location>
</feature>
<evidence type="ECO:0000256" key="18">
    <source>
        <dbReference type="ARBA" id="ARBA00023015"/>
    </source>
</evidence>
<dbReference type="SMART" id="SM00145">
    <property type="entry name" value="PI3Ka"/>
    <property type="match status" value="1"/>
</dbReference>
<dbReference type="Pfam" id="PF01529">
    <property type="entry name" value="DHHC"/>
    <property type="match status" value="1"/>
</dbReference>
<dbReference type="Pfam" id="PF09340">
    <property type="entry name" value="NuA4"/>
    <property type="match status" value="1"/>
</dbReference>
<dbReference type="FunFam" id="1.25.40.570:FF:000006">
    <property type="entry name" value="COP9 signalosome complex subunit 2"/>
    <property type="match status" value="1"/>
</dbReference>
<dbReference type="PANTHER" id="PTHR10678">
    <property type="entry name" value="26S PROTEASOME NON-ATPASE REGULATORY SUBUNIT 11/COP9 SIGNALOSOME COMPLEX SUBUNIT 2"/>
    <property type="match status" value="1"/>
</dbReference>
<dbReference type="InterPro" id="IPR001263">
    <property type="entry name" value="PI3K_accessory_dom"/>
</dbReference>
<dbReference type="Gene3D" id="1.25.40.570">
    <property type="match status" value="1"/>
</dbReference>
<gene>
    <name evidence="30" type="ORF">QR680_008422</name>
</gene>
<feature type="region of interest" description="Disordered" evidence="25">
    <location>
        <begin position="1606"/>
        <end position="1694"/>
    </location>
</feature>
<keyword evidence="16" id="KW-0648">Protein biosynthesis</keyword>
<feature type="compositionally biased region" description="Basic and acidic residues" evidence="25">
    <location>
        <begin position="489"/>
        <end position="499"/>
    </location>
</feature>
<dbReference type="Pfam" id="PF01399">
    <property type="entry name" value="PCI"/>
    <property type="match status" value="1"/>
</dbReference>
<dbReference type="SMART" id="SM00753">
    <property type="entry name" value="PAM"/>
    <property type="match status" value="1"/>
</dbReference>
<dbReference type="Pfam" id="PF00454">
    <property type="entry name" value="PI3_PI4_kinase"/>
    <property type="match status" value="1"/>
</dbReference>
<comment type="catalytic activity">
    <reaction evidence="23">
        <text>a 1,2-diacyl-sn-glycero-3-phospho-(1D-myo-inositol) + ATP = a 1,2-diacyl-sn-glycero-3-phospho-(1D-myo-inositol-3-phosphate) + ADP + H(+)</text>
        <dbReference type="Rhea" id="RHEA:12709"/>
        <dbReference type="ChEBI" id="CHEBI:15378"/>
        <dbReference type="ChEBI" id="CHEBI:30616"/>
        <dbReference type="ChEBI" id="CHEBI:57880"/>
        <dbReference type="ChEBI" id="CHEBI:58088"/>
        <dbReference type="ChEBI" id="CHEBI:456216"/>
        <dbReference type="EC" id="2.7.1.137"/>
    </reaction>
    <physiologicalReaction direction="left-to-right" evidence="23">
        <dbReference type="Rhea" id="RHEA:12710"/>
    </physiologicalReaction>
</comment>
<dbReference type="PROSITE" id="PS50250">
    <property type="entry name" value="PCI"/>
    <property type="match status" value="1"/>
</dbReference>
<keyword evidence="8" id="KW-0963">Cytoplasm</keyword>
<evidence type="ECO:0000256" key="3">
    <source>
        <dbReference type="ARBA" id="ARBA00004496"/>
    </source>
</evidence>
<dbReference type="Gene3D" id="3.30.1010.10">
    <property type="entry name" value="Phosphatidylinositol 3-kinase Catalytic Subunit, Chain A, domain 4"/>
    <property type="match status" value="1"/>
</dbReference>
<feature type="transmembrane region" description="Helical" evidence="26">
    <location>
        <begin position="200"/>
        <end position="218"/>
    </location>
</feature>
<dbReference type="PROSITE" id="PS00916">
    <property type="entry name" value="PI3_4_KINASE_2"/>
    <property type="match status" value="1"/>
</dbReference>
<feature type="compositionally biased region" description="Polar residues" evidence="25">
    <location>
        <begin position="1675"/>
        <end position="1694"/>
    </location>
</feature>
<evidence type="ECO:0000256" key="1">
    <source>
        <dbReference type="ARBA" id="ARBA00004123"/>
    </source>
</evidence>
<dbReference type="GO" id="GO:0005737">
    <property type="term" value="C:cytoplasm"/>
    <property type="evidence" value="ECO:0007669"/>
    <property type="project" value="UniProtKB-SubCell"/>
</dbReference>
<keyword evidence="18" id="KW-0805">Transcription regulation</keyword>
<dbReference type="InterPro" id="IPR018936">
    <property type="entry name" value="PI3/4_kinase_CS"/>
</dbReference>
<dbReference type="InterPro" id="IPR011990">
    <property type="entry name" value="TPR-like_helical_dom_sf"/>
</dbReference>
<keyword evidence="31" id="KW-1185">Reference proteome</keyword>
<keyword evidence="9" id="KW-0396">Initiation factor</keyword>
<dbReference type="GO" id="GO:0005634">
    <property type="term" value="C:nucleus"/>
    <property type="evidence" value="ECO:0007669"/>
    <property type="project" value="UniProtKB-SubCell"/>
</dbReference>
<dbReference type="FunFam" id="1.10.1070.11:FF:000002">
    <property type="entry name" value="Phosphatidylinositol 3-kinase catalytic subunit type 3"/>
    <property type="match status" value="1"/>
</dbReference>
<reference evidence="30" key="1">
    <citation type="submission" date="2023-06" db="EMBL/GenBank/DDBJ databases">
        <title>Genomic analysis of the entomopathogenic nematode Steinernema hermaphroditum.</title>
        <authorList>
            <person name="Schwarz E.M."/>
            <person name="Heppert J.K."/>
            <person name="Baniya A."/>
            <person name="Schwartz H.T."/>
            <person name="Tan C.-H."/>
            <person name="Antoshechkin I."/>
            <person name="Sternberg P.W."/>
            <person name="Goodrich-Blair H."/>
            <person name="Dillman A.R."/>
        </authorList>
    </citation>
    <scope>NUCLEOTIDE SEQUENCE</scope>
    <source>
        <strain evidence="30">PS9179</strain>
        <tissue evidence="30">Whole animal</tissue>
    </source>
</reference>
<evidence type="ECO:0000256" key="15">
    <source>
        <dbReference type="ARBA" id="ARBA00022853"/>
    </source>
</evidence>
<evidence type="ECO:0000256" key="25">
    <source>
        <dbReference type="SAM" id="MobiDB-lite"/>
    </source>
</evidence>
<keyword evidence="20 26" id="KW-0472">Membrane</keyword>
<dbReference type="InterPro" id="IPR011009">
    <property type="entry name" value="Kinase-like_dom_sf"/>
</dbReference>
<evidence type="ECO:0000256" key="7">
    <source>
        <dbReference type="ARBA" id="ARBA00019787"/>
    </source>
</evidence>
<name>A0AA39IIS9_9BILA</name>
<evidence type="ECO:0000259" key="27">
    <source>
        <dbReference type="PROSITE" id="PS50250"/>
    </source>
</evidence>
<dbReference type="Proteomes" id="UP001175271">
    <property type="component" value="Unassembled WGS sequence"/>
</dbReference>
<keyword evidence="13" id="KW-0418">Kinase</keyword>
<keyword evidence="10" id="KW-0808">Transferase</keyword>
<evidence type="ECO:0000256" key="9">
    <source>
        <dbReference type="ARBA" id="ARBA00022540"/>
    </source>
</evidence>
<feature type="compositionally biased region" description="Polar residues" evidence="25">
    <location>
        <begin position="475"/>
        <end position="488"/>
    </location>
</feature>
<evidence type="ECO:0000256" key="20">
    <source>
        <dbReference type="ARBA" id="ARBA00023136"/>
    </source>
</evidence>
<dbReference type="GO" id="GO:0000123">
    <property type="term" value="C:histone acetyltransferase complex"/>
    <property type="evidence" value="ECO:0007669"/>
    <property type="project" value="InterPro"/>
</dbReference>
<feature type="region of interest" description="Disordered" evidence="25">
    <location>
        <begin position="469"/>
        <end position="510"/>
    </location>
</feature>
<dbReference type="PROSITE" id="PS50216">
    <property type="entry name" value="DHHC"/>
    <property type="match status" value="1"/>
</dbReference>
<evidence type="ECO:0000256" key="19">
    <source>
        <dbReference type="ARBA" id="ARBA00023054"/>
    </source>
</evidence>
<feature type="domain" description="PCI" evidence="27">
    <location>
        <begin position="756"/>
        <end position="918"/>
    </location>
</feature>
<dbReference type="GO" id="GO:0003743">
    <property type="term" value="F:translation initiation factor activity"/>
    <property type="evidence" value="ECO:0007669"/>
    <property type="project" value="UniProtKB-KW"/>
</dbReference>
<evidence type="ECO:0000256" key="12">
    <source>
        <dbReference type="ARBA" id="ARBA00022741"/>
    </source>
</evidence>
<feature type="region of interest" description="Disordered" evidence="25">
    <location>
        <begin position="99"/>
        <end position="135"/>
    </location>
</feature>
<dbReference type="SUPFAM" id="SSF46785">
    <property type="entry name" value="Winged helix' DNA-binding domain"/>
    <property type="match status" value="1"/>
</dbReference>
<dbReference type="InterPro" id="IPR016024">
    <property type="entry name" value="ARM-type_fold"/>
</dbReference>
<dbReference type="InterPro" id="IPR000403">
    <property type="entry name" value="PI3/4_kinase_cat_dom"/>
</dbReference>
<feature type="transmembrane region" description="Helical" evidence="26">
    <location>
        <begin position="171"/>
        <end position="194"/>
    </location>
</feature>
<dbReference type="InterPro" id="IPR036390">
    <property type="entry name" value="WH_DNA-bd_sf"/>
</dbReference>
<dbReference type="Gene3D" id="1.25.40.70">
    <property type="entry name" value="Phosphatidylinositol 3-kinase, accessory domain (PIK)"/>
    <property type="match status" value="1"/>
</dbReference>
<dbReference type="PROSITE" id="PS51545">
    <property type="entry name" value="PIK_HELICAL"/>
    <property type="match status" value="1"/>
</dbReference>
<evidence type="ECO:0000256" key="17">
    <source>
        <dbReference type="ARBA" id="ARBA00022989"/>
    </source>
</evidence>
<evidence type="ECO:0000256" key="13">
    <source>
        <dbReference type="ARBA" id="ARBA00022777"/>
    </source>
</evidence>
<feature type="compositionally biased region" description="Polar residues" evidence="25">
    <location>
        <begin position="1638"/>
        <end position="1647"/>
    </location>
</feature>
<evidence type="ECO:0000256" key="6">
    <source>
        <dbReference type="ARBA" id="ARBA00019141"/>
    </source>
</evidence>
<dbReference type="SMART" id="SM00088">
    <property type="entry name" value="PINT"/>
    <property type="match status" value="1"/>
</dbReference>
<dbReference type="InterPro" id="IPR015418">
    <property type="entry name" value="Eaf6"/>
</dbReference>
<keyword evidence="12" id="KW-0547">Nucleotide-binding</keyword>
<keyword evidence="19" id="KW-0175">Coiled coil</keyword>
<sequence>MDVCDKSGSMCPQPAEGEEEAEFFFDSPPTSSLTKEELLRVKTSALAAPDASSATSVNLYLQNREFSSGGRNPYVVRNYQRNRYSYHLMKDDGSRFASAASTAGQSTSSQPQAQIQTSPGTGNGSQGAPNSSLPYDTGVGAVAGRRKWRLHTGKNRFLCNGRIMMAKQSSVFLITVFLIIFTMVLYYVCIAPYLAEKVTIALPLFSAFIVCIVFASLFKTSFTDPGIIPKATSLEVIQLEQSMNPNFVAPNSDRDFAAMQRTKTVVVNGQSIKLKYCYTCRLHRPPRSSHCSVCDNCILNFDHHCPWVGNCIGARNYRYFYFFITSLSCLILYVFGSTALQLVLVVQEYKGFIEAVKFSPLTIPVLLICFFSVWSICGLSGFHTYLLATNQTTNEDIKGTFNTKRRPAVKNPYSKGNVFLNCYHVLCLPELPSLIDRRGIVRPDPVVTVDVSSLRGNWTACATGLNSVDSRENMNADQASGSGSSEPDNATRSRPREEVPPPALPSAAGKKLPIMDDDFMMDDDENYDLEYSDDSGSEPDVHLENQYYAGKSAKSDGDFAEAIRCFEGVLDMESEKGDWGFKALKQMVKITFQREDFDRMLGYYRKLLTYIKSAVTKNYSEKSINSILDYISTSKRTDLLQKFYEITLDVLKDAKNERLWFKTNVKLGKLYFEQSEFDKLEKTETGEEDQKKGTQLLEIYALEIQMYTEQKNNKVLQRLYEKSLKIKSGIPHPLIMGTIRECGGKMHLRNGSFEKAHTDFFEAFKNYDESGSQRRINCLKYLVLANMLIKSDINPFDSQEAKPFRNEPEIIAMTNLISAYQASSISDFEKILIDHKDSIMSDPFIKEHIDELLTNIRTQVLLKTIRPYTRVRLDYLAKTVNVSVFEVYKLLRDAILNENLNYRIDQRSELLEINDEFTMDQETQNLVDGVNKLALNRSQPSMSVKRSYLLRKSPFLLRHHKKTLTKFIRSVCWKDPDEATQAIRIIKDWAPIDPEDALELLSAEFQNDQVRKYAVSRFAEATVDEILLYLPQLVQALRYDTGLRTYFIQESTIVAASAEQSESRFMEVQIAQEADEDVLLNNVETINSQFDLKGLLIHFACKDFRVANYLFWYLKVEIEVNEKIDKMVAALYSEIMDDLVQALKESSELSRRYAYYLEHQQKFVKNLVVVAEQVQKEGGKRETKEKIARSLMSENPELLDLEGLPLPLDPNIRVDHVLAQMTSLFQSNLMPMKLSLRKTGDDNDAEPYVTIFKRGDDLRQDQLVVQMVRLFDRIWRDNALDLKLTPYWVLATSAKEGFVQFVKGTPLRVVSSTYKGGIQEMLRSFRPSKTGPYGIEEDAMTNYIRSCAGYCVITYILAIGDRHMDNLLICENGKMFHIDFGFILGRDPKPMPPPMKLNYDMINAMGGANSEHFKQFLDFCFQAFNILRQNANIILNLFSLMLDAGIPDIADEKDKAVQKVQGRLHLNVNDKEAIMIFQKAITCSINATMAKLSDYAHDIKQGTMSRDIEIRRELNELIKKRTEIEDSLKQLEQQIYNFEGSYLEETAEYGNVFQGWDKFMSSQPPSKSTLKLEKKGDSAKKAIRDCDRLFSASSVTSPFVPTQPPFPFSAAASAETPGSSNMSEEGSDASGYMDESSTDMFSIPNTSSERRPSKSQKKRKTPYSKESGAGGARRVSTSFKGLIQPQPSTSSAQL</sequence>
<keyword evidence="22" id="KW-0539">Nucleus</keyword>
<dbReference type="GO" id="GO:0005524">
    <property type="term" value="F:ATP binding"/>
    <property type="evidence" value="ECO:0007669"/>
    <property type="project" value="UniProtKB-KW"/>
</dbReference>
<dbReference type="InterPro" id="IPR042236">
    <property type="entry name" value="PI3K_accessory_sf"/>
</dbReference>
<dbReference type="FunFam" id="3.30.1010.10:FF:000002">
    <property type="entry name" value="Phosphatidylinositol 3-kinase catalytic subunit type 3"/>
    <property type="match status" value="1"/>
</dbReference>
<keyword evidence="14" id="KW-0067">ATP-binding</keyword>
<dbReference type="GO" id="GO:0016020">
    <property type="term" value="C:membrane"/>
    <property type="evidence" value="ECO:0007669"/>
    <property type="project" value="UniProtKB-SubCell"/>
</dbReference>
<evidence type="ECO:0000256" key="4">
    <source>
        <dbReference type="ARBA" id="ARBA00010916"/>
    </source>
</evidence>
<proteinExistence type="inferred from homology"/>
<feature type="domain" description="PIK helical" evidence="29">
    <location>
        <begin position="916"/>
        <end position="1138"/>
    </location>
</feature>
<dbReference type="GO" id="GO:0016409">
    <property type="term" value="F:palmitoyltransferase activity"/>
    <property type="evidence" value="ECO:0007669"/>
    <property type="project" value="InterPro"/>
</dbReference>
<comment type="subcellular location">
    <subcellularLocation>
        <location evidence="3">Cytoplasm</location>
    </subcellularLocation>
    <subcellularLocation>
        <location evidence="2">Membrane</location>
        <topology evidence="2">Multi-pass membrane protein</topology>
    </subcellularLocation>
    <subcellularLocation>
        <location evidence="1">Nucleus</location>
    </subcellularLocation>
</comment>
<dbReference type="InterPro" id="IPR001594">
    <property type="entry name" value="Palmitoyltrfase_DHHC"/>
</dbReference>
<evidence type="ECO:0000256" key="22">
    <source>
        <dbReference type="ARBA" id="ARBA00023242"/>
    </source>
</evidence>
<keyword evidence="11 26" id="KW-0812">Transmembrane</keyword>
<dbReference type="GO" id="GO:0006914">
    <property type="term" value="P:autophagy"/>
    <property type="evidence" value="ECO:0007669"/>
    <property type="project" value="UniProtKB-ARBA"/>
</dbReference>
<evidence type="ECO:0000256" key="26">
    <source>
        <dbReference type="SAM" id="Phobius"/>
    </source>
</evidence>
<feature type="compositionally biased region" description="Basic residues" evidence="25">
    <location>
        <begin position="1653"/>
        <end position="1662"/>
    </location>
</feature>
<evidence type="ECO:0000256" key="21">
    <source>
        <dbReference type="ARBA" id="ARBA00023163"/>
    </source>
</evidence>
<accession>A0AA39IIS9</accession>
<evidence type="ECO:0000256" key="2">
    <source>
        <dbReference type="ARBA" id="ARBA00004141"/>
    </source>
</evidence>
<evidence type="ECO:0000256" key="24">
    <source>
        <dbReference type="ARBA" id="ARBA00029930"/>
    </source>
</evidence>
<dbReference type="InterPro" id="IPR036940">
    <property type="entry name" value="PI3/4_kinase_cat_sf"/>
</dbReference>
<evidence type="ECO:0000256" key="23">
    <source>
        <dbReference type="ARBA" id="ARBA00023985"/>
    </source>
</evidence>
<evidence type="ECO:0000256" key="16">
    <source>
        <dbReference type="ARBA" id="ARBA00022917"/>
    </source>
</evidence>
<evidence type="ECO:0000256" key="5">
    <source>
        <dbReference type="ARBA" id="ARBA00012073"/>
    </source>
</evidence>
<evidence type="ECO:0000259" key="28">
    <source>
        <dbReference type="PROSITE" id="PS50290"/>
    </source>
</evidence>